<dbReference type="Proteomes" id="UP000677228">
    <property type="component" value="Unassembled WGS sequence"/>
</dbReference>
<gene>
    <name evidence="1" type="ORF">OVA965_LOCUS499</name>
    <name evidence="2" type="ORF">TMI583_LOCUS499</name>
</gene>
<evidence type="ECO:0000313" key="1">
    <source>
        <dbReference type="EMBL" id="CAF0726928.1"/>
    </source>
</evidence>
<reference evidence="2" key="1">
    <citation type="submission" date="2021-02" db="EMBL/GenBank/DDBJ databases">
        <authorList>
            <person name="Nowell W R."/>
        </authorList>
    </citation>
    <scope>NUCLEOTIDE SEQUENCE</scope>
</reference>
<dbReference type="Proteomes" id="UP000682733">
    <property type="component" value="Unassembled WGS sequence"/>
</dbReference>
<comment type="caution">
    <text evidence="2">The sequence shown here is derived from an EMBL/GenBank/DDBJ whole genome shotgun (WGS) entry which is preliminary data.</text>
</comment>
<dbReference type="EMBL" id="CAJOBA010000069">
    <property type="protein sequence ID" value="CAF3500709.1"/>
    <property type="molecule type" value="Genomic_DNA"/>
</dbReference>
<organism evidence="2 3">
    <name type="scientific">Didymodactylos carnosus</name>
    <dbReference type="NCBI Taxonomy" id="1234261"/>
    <lineage>
        <taxon>Eukaryota</taxon>
        <taxon>Metazoa</taxon>
        <taxon>Spiralia</taxon>
        <taxon>Gnathifera</taxon>
        <taxon>Rotifera</taxon>
        <taxon>Eurotatoria</taxon>
        <taxon>Bdelloidea</taxon>
        <taxon>Philodinida</taxon>
        <taxon>Philodinidae</taxon>
        <taxon>Didymodactylos</taxon>
    </lineage>
</organism>
<evidence type="ECO:0000313" key="3">
    <source>
        <dbReference type="Proteomes" id="UP000682733"/>
    </source>
</evidence>
<dbReference type="AlphaFoldDB" id="A0A8S2GFC5"/>
<dbReference type="EMBL" id="CAJNOK010000069">
    <property type="protein sequence ID" value="CAF0726928.1"/>
    <property type="molecule type" value="Genomic_DNA"/>
</dbReference>
<sequence>MFHARFTSRELTWWKRSEMDFLHSIKFYSDKTPKNIVTKQEAVDWAERLQTTRRSIIDQLSRLKIEEMYLRNLSIKHENDQADVTKEDQNLRLNRLTTDVPTTTIKRTVEKYEYSDEDDKSERLTKRARLFAHNEFVEEKIINETPLDLDL</sequence>
<proteinExistence type="predicted"/>
<name>A0A8S2GFC5_9BILA</name>
<evidence type="ECO:0000313" key="2">
    <source>
        <dbReference type="EMBL" id="CAF3500709.1"/>
    </source>
</evidence>
<accession>A0A8S2GFC5</accession>
<protein>
    <submittedName>
        <fullName evidence="2">Uncharacterized protein</fullName>
    </submittedName>
</protein>